<dbReference type="OrthoDB" id="7365273at2"/>
<dbReference type="InterPro" id="IPR001387">
    <property type="entry name" value="Cro/C1-type_HTH"/>
</dbReference>
<sequence length="86" mass="9501">MSNLSELKPKRRSHASIGQDPTLVALGDQIRQKRIENKLTQEELALVTGFGRELIMQLENGKAHISLGRASRVLAALGLSLQLVER</sequence>
<evidence type="ECO:0000313" key="4">
    <source>
        <dbReference type="Proteomes" id="UP000190460"/>
    </source>
</evidence>
<name>A0A1T4XP57_9GAMM</name>
<dbReference type="SUPFAM" id="SSF47413">
    <property type="entry name" value="lambda repressor-like DNA-binding domains"/>
    <property type="match status" value="1"/>
</dbReference>
<feature type="domain" description="HTH cro/C1-type" evidence="2">
    <location>
        <begin position="30"/>
        <end position="84"/>
    </location>
</feature>
<dbReference type="Pfam" id="PF01381">
    <property type="entry name" value="HTH_3"/>
    <property type="match status" value="1"/>
</dbReference>
<dbReference type="CDD" id="cd00093">
    <property type="entry name" value="HTH_XRE"/>
    <property type="match status" value="1"/>
</dbReference>
<dbReference type="PROSITE" id="PS50943">
    <property type="entry name" value="HTH_CROC1"/>
    <property type="match status" value="1"/>
</dbReference>
<evidence type="ECO:0000256" key="1">
    <source>
        <dbReference type="SAM" id="MobiDB-lite"/>
    </source>
</evidence>
<proteinExistence type="predicted"/>
<protein>
    <submittedName>
        <fullName evidence="3">Helix-turn-helix</fullName>
    </submittedName>
</protein>
<evidence type="ECO:0000313" key="3">
    <source>
        <dbReference type="EMBL" id="SKA91354.1"/>
    </source>
</evidence>
<dbReference type="AlphaFoldDB" id="A0A1T4XP57"/>
<dbReference type="STRING" id="92487.SAMN02745130_03270"/>
<organism evidence="3 4">
    <name type="scientific">Thiothrix eikelboomii</name>
    <dbReference type="NCBI Taxonomy" id="92487"/>
    <lineage>
        <taxon>Bacteria</taxon>
        <taxon>Pseudomonadati</taxon>
        <taxon>Pseudomonadota</taxon>
        <taxon>Gammaproteobacteria</taxon>
        <taxon>Thiotrichales</taxon>
        <taxon>Thiotrichaceae</taxon>
        <taxon>Thiothrix</taxon>
    </lineage>
</organism>
<dbReference type="Gene3D" id="1.10.260.40">
    <property type="entry name" value="lambda repressor-like DNA-binding domains"/>
    <property type="match status" value="1"/>
</dbReference>
<dbReference type="SMART" id="SM00530">
    <property type="entry name" value="HTH_XRE"/>
    <property type="match status" value="1"/>
</dbReference>
<feature type="region of interest" description="Disordered" evidence="1">
    <location>
        <begin position="1"/>
        <end position="20"/>
    </location>
</feature>
<gene>
    <name evidence="3" type="ORF">SAMN02745130_03270</name>
</gene>
<dbReference type="RefSeq" id="WP_078923711.1">
    <property type="nucleotide sequence ID" value="NZ_FUYB01000020.1"/>
</dbReference>
<dbReference type="EMBL" id="FUYB01000020">
    <property type="protein sequence ID" value="SKA91354.1"/>
    <property type="molecule type" value="Genomic_DNA"/>
</dbReference>
<keyword evidence="4" id="KW-1185">Reference proteome</keyword>
<dbReference type="GO" id="GO:0003677">
    <property type="term" value="F:DNA binding"/>
    <property type="evidence" value="ECO:0007669"/>
    <property type="project" value="InterPro"/>
</dbReference>
<dbReference type="InterPro" id="IPR010982">
    <property type="entry name" value="Lambda_DNA-bd_dom_sf"/>
</dbReference>
<reference evidence="3 4" key="1">
    <citation type="submission" date="2017-02" db="EMBL/GenBank/DDBJ databases">
        <authorList>
            <person name="Peterson S.W."/>
        </authorList>
    </citation>
    <scope>NUCLEOTIDE SEQUENCE [LARGE SCALE GENOMIC DNA]</scope>
    <source>
        <strain evidence="3 4">ATCC 49788</strain>
    </source>
</reference>
<accession>A0A1T4XP57</accession>
<dbReference type="Proteomes" id="UP000190460">
    <property type="component" value="Unassembled WGS sequence"/>
</dbReference>
<evidence type="ECO:0000259" key="2">
    <source>
        <dbReference type="PROSITE" id="PS50943"/>
    </source>
</evidence>